<comment type="caution">
    <text evidence="10">The sequence shown here is derived from an EMBL/GenBank/DDBJ whole genome shotgun (WGS) entry which is preliminary data.</text>
</comment>
<dbReference type="Proteomes" id="UP001567538">
    <property type="component" value="Unassembled WGS sequence"/>
</dbReference>
<dbReference type="GO" id="GO:0008234">
    <property type="term" value="F:cysteine-type peptidase activity"/>
    <property type="evidence" value="ECO:0007669"/>
    <property type="project" value="UniProtKB-KW"/>
</dbReference>
<dbReference type="PANTHER" id="PTHR12411">
    <property type="entry name" value="CYSTEINE PROTEASE FAMILY C1-RELATED"/>
    <property type="match status" value="1"/>
</dbReference>
<dbReference type="SMART" id="SM00848">
    <property type="entry name" value="Inhibitor_I29"/>
    <property type="match status" value="1"/>
</dbReference>
<evidence type="ECO:0000259" key="9">
    <source>
        <dbReference type="SMART" id="SM00848"/>
    </source>
</evidence>
<keyword evidence="5" id="KW-0788">Thiol protease</keyword>
<proteinExistence type="inferred from homology"/>
<dbReference type="FunFam" id="3.90.70.10:FF:000023">
    <property type="entry name" value="Senescence-specific cysteine protease SAG39"/>
    <property type="match status" value="1"/>
</dbReference>
<feature type="domain" description="Cathepsin propeptide inhibitor" evidence="9">
    <location>
        <begin position="40"/>
        <end position="95"/>
    </location>
</feature>
<sequence>MVIAKFLFLSILIASVFSLAVSIDFTEKDLSSDESLRDLYQRWRSHHTVSRDLSDKQRRFNVFKANVQHIHGANKMDKPYKLRLNRYADMSNHEFRASYTSKIRHHRMLHGARASTGFMHEEARDLPASVDWRAQGAVTGVKNQGSCGSCWAFSTVVGVEGINKIKSGQLVSLSEQELVDCEQDNEGCNGGLMEHAFEFIKKQGGLAKESFYPYRATDGNCDATKMNVPAVTIDGYENVPENDEDALMKAVANQPVSVAIDAGGSDFQFYSEGVFTGECGTELDHGVAIVGYGSALDGTKCWIVKNSWGAEWGEQGYIRMQRGVGAREGLCGIAMDASYPIKLSSVNPQPPPSDEL</sequence>
<evidence type="ECO:0000256" key="7">
    <source>
        <dbReference type="SAM" id="SignalP"/>
    </source>
</evidence>
<comment type="similarity">
    <text evidence="1">Belongs to the peptidase C1 family.</text>
</comment>
<keyword evidence="3 7" id="KW-0732">Signal</keyword>
<dbReference type="Pfam" id="PF00112">
    <property type="entry name" value="Peptidase_C1"/>
    <property type="match status" value="1"/>
</dbReference>
<dbReference type="PRINTS" id="PR00705">
    <property type="entry name" value="PAPAIN"/>
</dbReference>
<keyword evidence="11" id="KW-1185">Reference proteome</keyword>
<dbReference type="PROSITE" id="PS00639">
    <property type="entry name" value="THIOL_PROTEASE_HIS"/>
    <property type="match status" value="1"/>
</dbReference>
<dbReference type="SMART" id="SM00645">
    <property type="entry name" value="Pept_C1"/>
    <property type="match status" value="1"/>
</dbReference>
<feature type="signal peptide" evidence="7">
    <location>
        <begin position="1"/>
        <end position="18"/>
    </location>
</feature>
<feature type="domain" description="Peptidase C1A papain C-terminal" evidence="8">
    <location>
        <begin position="126"/>
        <end position="341"/>
    </location>
</feature>
<gene>
    <name evidence="10" type="ORF">AAHA92_27926</name>
</gene>
<dbReference type="EMBL" id="JBEAFC010000010">
    <property type="protein sequence ID" value="KAL1539288.1"/>
    <property type="molecule type" value="Genomic_DNA"/>
</dbReference>
<dbReference type="InterPro" id="IPR038765">
    <property type="entry name" value="Papain-like_cys_pep_sf"/>
</dbReference>
<evidence type="ECO:0000256" key="5">
    <source>
        <dbReference type="ARBA" id="ARBA00022807"/>
    </source>
</evidence>
<dbReference type="CDD" id="cd02248">
    <property type="entry name" value="Peptidase_C1A"/>
    <property type="match status" value="1"/>
</dbReference>
<dbReference type="InterPro" id="IPR000169">
    <property type="entry name" value="Pept_cys_AS"/>
</dbReference>
<dbReference type="GO" id="GO:0006508">
    <property type="term" value="P:proteolysis"/>
    <property type="evidence" value="ECO:0007669"/>
    <property type="project" value="UniProtKB-KW"/>
</dbReference>
<keyword evidence="4" id="KW-0378">Hydrolase</keyword>
<evidence type="ECO:0000256" key="1">
    <source>
        <dbReference type="ARBA" id="ARBA00008455"/>
    </source>
</evidence>
<dbReference type="InterPro" id="IPR039417">
    <property type="entry name" value="Peptidase_C1A_papain-like"/>
</dbReference>
<accession>A0ABD1G893</accession>
<keyword evidence="2" id="KW-0645">Protease</keyword>
<name>A0ABD1G893_SALDI</name>
<dbReference type="AlphaFoldDB" id="A0ABD1G893"/>
<keyword evidence="6" id="KW-1015">Disulfide bond</keyword>
<evidence type="ECO:0000259" key="8">
    <source>
        <dbReference type="SMART" id="SM00645"/>
    </source>
</evidence>
<dbReference type="PROSITE" id="PS00640">
    <property type="entry name" value="THIOL_PROTEASE_ASN"/>
    <property type="match status" value="1"/>
</dbReference>
<evidence type="ECO:0000256" key="6">
    <source>
        <dbReference type="ARBA" id="ARBA00023157"/>
    </source>
</evidence>
<dbReference type="InterPro" id="IPR013201">
    <property type="entry name" value="Prot_inhib_I29"/>
</dbReference>
<evidence type="ECO:0000313" key="11">
    <source>
        <dbReference type="Proteomes" id="UP001567538"/>
    </source>
</evidence>
<evidence type="ECO:0000256" key="2">
    <source>
        <dbReference type="ARBA" id="ARBA00022670"/>
    </source>
</evidence>
<organism evidence="10 11">
    <name type="scientific">Salvia divinorum</name>
    <name type="common">Maria pastora</name>
    <name type="synonym">Diviner's sage</name>
    <dbReference type="NCBI Taxonomy" id="28513"/>
    <lineage>
        <taxon>Eukaryota</taxon>
        <taxon>Viridiplantae</taxon>
        <taxon>Streptophyta</taxon>
        <taxon>Embryophyta</taxon>
        <taxon>Tracheophyta</taxon>
        <taxon>Spermatophyta</taxon>
        <taxon>Magnoliopsida</taxon>
        <taxon>eudicotyledons</taxon>
        <taxon>Gunneridae</taxon>
        <taxon>Pentapetalae</taxon>
        <taxon>asterids</taxon>
        <taxon>lamiids</taxon>
        <taxon>Lamiales</taxon>
        <taxon>Lamiaceae</taxon>
        <taxon>Nepetoideae</taxon>
        <taxon>Mentheae</taxon>
        <taxon>Salviinae</taxon>
        <taxon>Salvia</taxon>
        <taxon>Salvia subgen. Calosphace</taxon>
    </lineage>
</organism>
<dbReference type="PROSITE" id="PS00139">
    <property type="entry name" value="THIOL_PROTEASE_CYS"/>
    <property type="match status" value="1"/>
</dbReference>
<dbReference type="InterPro" id="IPR013128">
    <property type="entry name" value="Peptidase_C1A"/>
</dbReference>
<evidence type="ECO:0000256" key="3">
    <source>
        <dbReference type="ARBA" id="ARBA00022729"/>
    </source>
</evidence>
<evidence type="ECO:0000256" key="4">
    <source>
        <dbReference type="ARBA" id="ARBA00022801"/>
    </source>
</evidence>
<dbReference type="InterPro" id="IPR025660">
    <property type="entry name" value="Pept_his_AS"/>
</dbReference>
<evidence type="ECO:0000313" key="10">
    <source>
        <dbReference type="EMBL" id="KAL1539288.1"/>
    </source>
</evidence>
<dbReference type="SUPFAM" id="SSF54001">
    <property type="entry name" value="Cysteine proteinases"/>
    <property type="match status" value="1"/>
</dbReference>
<dbReference type="InterPro" id="IPR025661">
    <property type="entry name" value="Pept_asp_AS"/>
</dbReference>
<dbReference type="Pfam" id="PF08246">
    <property type="entry name" value="Inhibitor_I29"/>
    <property type="match status" value="1"/>
</dbReference>
<dbReference type="Gene3D" id="3.90.70.10">
    <property type="entry name" value="Cysteine proteinases"/>
    <property type="match status" value="1"/>
</dbReference>
<dbReference type="InterPro" id="IPR000668">
    <property type="entry name" value="Peptidase_C1A_C"/>
</dbReference>
<feature type="chain" id="PRO_5044881496" evidence="7">
    <location>
        <begin position="19"/>
        <end position="356"/>
    </location>
</feature>
<reference evidence="10 11" key="1">
    <citation type="submission" date="2024-06" db="EMBL/GenBank/DDBJ databases">
        <title>A chromosome level genome sequence of Diviner's sage (Salvia divinorum).</title>
        <authorList>
            <person name="Ford S.A."/>
            <person name="Ro D.-K."/>
            <person name="Ness R.W."/>
            <person name="Phillips M.A."/>
        </authorList>
    </citation>
    <scope>NUCLEOTIDE SEQUENCE [LARGE SCALE GENOMIC DNA]</scope>
    <source>
        <strain evidence="10">SAF-2024a</strain>
        <tissue evidence="10">Leaf</tissue>
    </source>
</reference>
<protein>
    <submittedName>
        <fullName evidence="10">Vignain-like isoform X1</fullName>
    </submittedName>
</protein>